<dbReference type="AlphaFoldDB" id="A0A919IYN4"/>
<proteinExistence type="predicted"/>
<dbReference type="Gene3D" id="3.40.50.2300">
    <property type="match status" value="1"/>
</dbReference>
<dbReference type="PROSITE" id="PS00622">
    <property type="entry name" value="HTH_LUXR_1"/>
    <property type="match status" value="1"/>
</dbReference>
<name>A0A919IYN4_9ACTN</name>
<evidence type="ECO:0000259" key="7">
    <source>
        <dbReference type="PROSITE" id="PS50110"/>
    </source>
</evidence>
<sequence>MHRDEAGPGRGGAAVAVRVMIVDDQVMVRAGLAAIVAAQADFEVVGEAGDGAVAVGLAAQVRPDVVLMDVRMPGMDGLAATERIAAGAEPPKVLVLTTFHQDAYVFRALQAGASGFLLKDAEPAELVAAIRVVAAGEAMLSPVVTRGLIDAFAAGAVTAAPQAGNRLAALTPREREVLLGVARGLSNAEIGTELGIGVGTVKAHVYAVLSKLGVASRVQATIVAYDLGLVRPR</sequence>
<dbReference type="EMBL" id="BOMM01000016">
    <property type="protein sequence ID" value="GIE10643.1"/>
    <property type="molecule type" value="Genomic_DNA"/>
</dbReference>
<dbReference type="Pfam" id="PF00072">
    <property type="entry name" value="Response_reg"/>
    <property type="match status" value="1"/>
</dbReference>
<evidence type="ECO:0000313" key="9">
    <source>
        <dbReference type="Proteomes" id="UP000598174"/>
    </source>
</evidence>
<feature type="domain" description="Response regulatory" evidence="7">
    <location>
        <begin position="18"/>
        <end position="134"/>
    </location>
</feature>
<dbReference type="InterPro" id="IPR001789">
    <property type="entry name" value="Sig_transdc_resp-reg_receiver"/>
</dbReference>
<evidence type="ECO:0000256" key="3">
    <source>
        <dbReference type="ARBA" id="ARBA00023125"/>
    </source>
</evidence>
<evidence type="ECO:0000256" key="4">
    <source>
        <dbReference type="ARBA" id="ARBA00023163"/>
    </source>
</evidence>
<dbReference type="PANTHER" id="PTHR43214:SF24">
    <property type="entry name" value="TRANSCRIPTIONAL REGULATORY PROTEIN NARL-RELATED"/>
    <property type="match status" value="1"/>
</dbReference>
<dbReference type="GO" id="GO:0003677">
    <property type="term" value="F:DNA binding"/>
    <property type="evidence" value="ECO:0007669"/>
    <property type="project" value="UniProtKB-KW"/>
</dbReference>
<dbReference type="SMART" id="SM00448">
    <property type="entry name" value="REC"/>
    <property type="match status" value="1"/>
</dbReference>
<feature type="domain" description="HTH luxR-type" evidence="6">
    <location>
        <begin position="163"/>
        <end position="228"/>
    </location>
</feature>
<evidence type="ECO:0000256" key="2">
    <source>
        <dbReference type="ARBA" id="ARBA00023015"/>
    </source>
</evidence>
<dbReference type="InterPro" id="IPR058245">
    <property type="entry name" value="NreC/VraR/RcsB-like_REC"/>
</dbReference>
<keyword evidence="9" id="KW-1185">Reference proteome</keyword>
<evidence type="ECO:0000256" key="1">
    <source>
        <dbReference type="ARBA" id="ARBA00022553"/>
    </source>
</evidence>
<dbReference type="PRINTS" id="PR00038">
    <property type="entry name" value="HTHLUXR"/>
</dbReference>
<dbReference type="Proteomes" id="UP000598174">
    <property type="component" value="Unassembled WGS sequence"/>
</dbReference>
<evidence type="ECO:0000259" key="6">
    <source>
        <dbReference type="PROSITE" id="PS50043"/>
    </source>
</evidence>
<gene>
    <name evidence="8" type="ORF">Afe05nite_24830</name>
</gene>
<dbReference type="PROSITE" id="PS50043">
    <property type="entry name" value="HTH_LUXR_2"/>
    <property type="match status" value="1"/>
</dbReference>
<organism evidence="8 9">
    <name type="scientific">Paractinoplanes ferrugineus</name>
    <dbReference type="NCBI Taxonomy" id="113564"/>
    <lineage>
        <taxon>Bacteria</taxon>
        <taxon>Bacillati</taxon>
        <taxon>Actinomycetota</taxon>
        <taxon>Actinomycetes</taxon>
        <taxon>Micromonosporales</taxon>
        <taxon>Micromonosporaceae</taxon>
        <taxon>Paractinoplanes</taxon>
    </lineage>
</organism>
<dbReference type="CDD" id="cd06170">
    <property type="entry name" value="LuxR_C_like"/>
    <property type="match status" value="1"/>
</dbReference>
<feature type="modified residue" description="4-aspartylphosphate" evidence="5">
    <location>
        <position position="69"/>
    </location>
</feature>
<dbReference type="InterPro" id="IPR016032">
    <property type="entry name" value="Sig_transdc_resp-reg_C-effctor"/>
</dbReference>
<reference evidence="8" key="1">
    <citation type="submission" date="2021-01" db="EMBL/GenBank/DDBJ databases">
        <title>Whole genome shotgun sequence of Actinoplanes ferrugineus NBRC 15555.</title>
        <authorList>
            <person name="Komaki H."/>
            <person name="Tamura T."/>
        </authorList>
    </citation>
    <scope>NUCLEOTIDE SEQUENCE</scope>
    <source>
        <strain evidence="8">NBRC 15555</strain>
    </source>
</reference>
<dbReference type="InterPro" id="IPR011006">
    <property type="entry name" value="CheY-like_superfamily"/>
</dbReference>
<evidence type="ECO:0000313" key="8">
    <source>
        <dbReference type="EMBL" id="GIE10643.1"/>
    </source>
</evidence>
<dbReference type="CDD" id="cd17535">
    <property type="entry name" value="REC_NarL-like"/>
    <property type="match status" value="1"/>
</dbReference>
<dbReference type="PROSITE" id="PS50110">
    <property type="entry name" value="RESPONSE_REGULATORY"/>
    <property type="match status" value="1"/>
</dbReference>
<keyword evidence="4" id="KW-0804">Transcription</keyword>
<comment type="caution">
    <text evidence="8">The sequence shown here is derived from an EMBL/GenBank/DDBJ whole genome shotgun (WGS) entry which is preliminary data.</text>
</comment>
<accession>A0A919IYN4</accession>
<dbReference type="InterPro" id="IPR039420">
    <property type="entry name" value="WalR-like"/>
</dbReference>
<dbReference type="InterPro" id="IPR000792">
    <property type="entry name" value="Tscrpt_reg_LuxR_C"/>
</dbReference>
<dbReference type="SUPFAM" id="SSF52172">
    <property type="entry name" value="CheY-like"/>
    <property type="match status" value="1"/>
</dbReference>
<protein>
    <submittedName>
        <fullName evidence="8">DNA-binding response regulator</fullName>
    </submittedName>
</protein>
<keyword evidence="2" id="KW-0805">Transcription regulation</keyword>
<keyword evidence="1 5" id="KW-0597">Phosphoprotein</keyword>
<dbReference type="GO" id="GO:0000160">
    <property type="term" value="P:phosphorelay signal transduction system"/>
    <property type="evidence" value="ECO:0007669"/>
    <property type="project" value="InterPro"/>
</dbReference>
<dbReference type="Pfam" id="PF00196">
    <property type="entry name" value="GerE"/>
    <property type="match status" value="1"/>
</dbReference>
<dbReference type="SMART" id="SM00421">
    <property type="entry name" value="HTH_LUXR"/>
    <property type="match status" value="1"/>
</dbReference>
<keyword evidence="3 8" id="KW-0238">DNA-binding</keyword>
<dbReference type="PANTHER" id="PTHR43214">
    <property type="entry name" value="TWO-COMPONENT RESPONSE REGULATOR"/>
    <property type="match status" value="1"/>
</dbReference>
<evidence type="ECO:0000256" key="5">
    <source>
        <dbReference type="PROSITE-ProRule" id="PRU00169"/>
    </source>
</evidence>
<dbReference type="SUPFAM" id="SSF46894">
    <property type="entry name" value="C-terminal effector domain of the bipartite response regulators"/>
    <property type="match status" value="1"/>
</dbReference>
<dbReference type="GO" id="GO:0006355">
    <property type="term" value="P:regulation of DNA-templated transcription"/>
    <property type="evidence" value="ECO:0007669"/>
    <property type="project" value="InterPro"/>
</dbReference>